<protein>
    <submittedName>
        <fullName evidence="1">Uncharacterized protein</fullName>
    </submittedName>
</protein>
<evidence type="ECO:0000313" key="2">
    <source>
        <dbReference type="Proteomes" id="UP000314294"/>
    </source>
</evidence>
<reference evidence="1 2" key="1">
    <citation type="submission" date="2019-03" db="EMBL/GenBank/DDBJ databases">
        <title>First draft genome of Liparis tanakae, snailfish: a comprehensive survey of snailfish specific genes.</title>
        <authorList>
            <person name="Kim W."/>
            <person name="Song I."/>
            <person name="Jeong J.-H."/>
            <person name="Kim D."/>
            <person name="Kim S."/>
            <person name="Ryu S."/>
            <person name="Song J.Y."/>
            <person name="Lee S.K."/>
        </authorList>
    </citation>
    <scope>NUCLEOTIDE SEQUENCE [LARGE SCALE GENOMIC DNA]</scope>
    <source>
        <tissue evidence="1">Muscle</tissue>
    </source>
</reference>
<dbReference type="Proteomes" id="UP000314294">
    <property type="component" value="Unassembled WGS sequence"/>
</dbReference>
<evidence type="ECO:0000313" key="1">
    <source>
        <dbReference type="EMBL" id="TNN36861.1"/>
    </source>
</evidence>
<name>A0A4Z2F7S7_9TELE</name>
<dbReference type="EMBL" id="SRLO01001560">
    <property type="protein sequence ID" value="TNN36861.1"/>
    <property type="molecule type" value="Genomic_DNA"/>
</dbReference>
<dbReference type="AlphaFoldDB" id="A0A4Z2F7S7"/>
<proteinExistence type="predicted"/>
<sequence>MSSRNTLRPVSFSCISLRMLCTHRQLAERYGFDALVKQQQELVDSVSHLRLGEVEQRDHLEVELAQQVEHSIASDIWTDILGAFSRGQSNVSLIRRKQLDCHYSIDTFTVGRRTDHNVDFVGPHSLRAAADLTAIPAVVILRRVRNLKRK</sequence>
<accession>A0A4Z2F7S7</accession>
<keyword evidence="2" id="KW-1185">Reference proteome</keyword>
<organism evidence="1 2">
    <name type="scientific">Liparis tanakae</name>
    <name type="common">Tanaka's snailfish</name>
    <dbReference type="NCBI Taxonomy" id="230148"/>
    <lineage>
        <taxon>Eukaryota</taxon>
        <taxon>Metazoa</taxon>
        <taxon>Chordata</taxon>
        <taxon>Craniata</taxon>
        <taxon>Vertebrata</taxon>
        <taxon>Euteleostomi</taxon>
        <taxon>Actinopterygii</taxon>
        <taxon>Neopterygii</taxon>
        <taxon>Teleostei</taxon>
        <taxon>Neoteleostei</taxon>
        <taxon>Acanthomorphata</taxon>
        <taxon>Eupercaria</taxon>
        <taxon>Perciformes</taxon>
        <taxon>Cottioidei</taxon>
        <taxon>Cottales</taxon>
        <taxon>Liparidae</taxon>
        <taxon>Liparis</taxon>
    </lineage>
</organism>
<gene>
    <name evidence="1" type="ORF">EYF80_052972</name>
</gene>
<comment type="caution">
    <text evidence="1">The sequence shown here is derived from an EMBL/GenBank/DDBJ whole genome shotgun (WGS) entry which is preliminary data.</text>
</comment>